<dbReference type="EMBL" id="JPVZ01000002">
    <property type="protein sequence ID" value="OAZ10794.1"/>
    <property type="molecule type" value="Genomic_DNA"/>
</dbReference>
<sequence>MAGFWSMVGLVFKSLITGADTVDDTGGAPRDILATDDVLCRYAIARFTPAEPNAHIGASSVDDISDIVTAAVSSVPESEGIRIDQFFTPNPDAADPFQAIREAQLSVLNMAHRKDADTVFWGRQDASTGYLNLYLVSDALTSSLYDLMLPQTYIFRQPTHSDVAEALRVLLNAQLVLTSRGGEQRALQIARLAAIMEDLQDRVLGGEVFSHAGAGAALAYGFGAFVLSETGDRSYCASALRVMEPYIRQMVADIAEKPVAATGKTAAPTGLKGEALAENDPAAPTSQLSELLDRVTDFSKVDPRTTAALALYGSLVNWSLIANLKARSGELSIAIWRMLERRIELSMGSPVDRALSICKLGEAMVLTGKDKEDAKIVDKGAGHYRRALGMINARVHGPLYALIAYGLADAIVSSATIRDVTIPDTQVVPVFQAALKVCTRRDHPYIWGRIMFALATVYLTNGNLHKDIEMLTHARMSYSQAYEAFNEAGAKGAARAASGGFTRSENFLSQLGHRKTLMDATGGLGKDTANAS</sequence>
<dbReference type="Proteomes" id="UP000094009">
    <property type="component" value="Unassembled WGS sequence"/>
</dbReference>
<accession>A0A853L326</accession>
<proteinExistence type="predicted"/>
<dbReference type="AlphaFoldDB" id="A0A853L326"/>
<reference evidence="1 2" key="1">
    <citation type="submission" date="2014-07" db="EMBL/GenBank/DDBJ databases">
        <title>Draft genome sequence of Thalassospira tepidiphila 1-1B.</title>
        <authorList>
            <person name="Lai Q."/>
            <person name="Shao Z."/>
        </authorList>
    </citation>
    <scope>NUCLEOTIDE SEQUENCE [LARGE SCALE GENOMIC DNA]</scope>
    <source>
        <strain evidence="1 2">MCCC 1A03514</strain>
    </source>
</reference>
<evidence type="ECO:0000313" key="2">
    <source>
        <dbReference type="Proteomes" id="UP000094009"/>
    </source>
</evidence>
<protein>
    <submittedName>
        <fullName evidence="1">Uncharacterized protein</fullName>
    </submittedName>
</protein>
<comment type="caution">
    <text evidence="1">The sequence shown here is derived from an EMBL/GenBank/DDBJ whole genome shotgun (WGS) entry which is preliminary data.</text>
</comment>
<name>A0A853L326_9PROT</name>
<evidence type="ECO:0000313" key="1">
    <source>
        <dbReference type="EMBL" id="OAZ10794.1"/>
    </source>
</evidence>
<gene>
    <name evidence="1" type="ORF">TH4_04395</name>
</gene>
<dbReference type="RefSeq" id="WP_064780072.1">
    <property type="nucleotide sequence ID" value="NZ_JPVZ01000002.1"/>
</dbReference>
<organism evidence="1 2">
    <name type="scientific">Thalassospira tepidiphila MCCC 1A03514</name>
    <dbReference type="NCBI Taxonomy" id="1177930"/>
    <lineage>
        <taxon>Bacteria</taxon>
        <taxon>Pseudomonadati</taxon>
        <taxon>Pseudomonadota</taxon>
        <taxon>Alphaproteobacteria</taxon>
        <taxon>Rhodospirillales</taxon>
        <taxon>Thalassospiraceae</taxon>
        <taxon>Thalassospira</taxon>
    </lineage>
</organism>